<dbReference type="AlphaFoldDB" id="A0A1V9XBI5"/>
<dbReference type="EMBL" id="MNPL01016456">
    <property type="protein sequence ID" value="OQR70728.1"/>
    <property type="molecule type" value="Genomic_DNA"/>
</dbReference>
<feature type="domain" description="DEAD-box helicase OB fold" evidence="1">
    <location>
        <begin position="175"/>
        <end position="273"/>
    </location>
</feature>
<proteinExistence type="predicted"/>
<keyword evidence="2" id="KW-0378">Hydrolase</keyword>
<organism evidence="2 3">
    <name type="scientific">Tropilaelaps mercedesae</name>
    <dbReference type="NCBI Taxonomy" id="418985"/>
    <lineage>
        <taxon>Eukaryota</taxon>
        <taxon>Metazoa</taxon>
        <taxon>Ecdysozoa</taxon>
        <taxon>Arthropoda</taxon>
        <taxon>Chelicerata</taxon>
        <taxon>Arachnida</taxon>
        <taxon>Acari</taxon>
        <taxon>Parasitiformes</taxon>
        <taxon>Mesostigmata</taxon>
        <taxon>Gamasina</taxon>
        <taxon>Dermanyssoidea</taxon>
        <taxon>Laelapidae</taxon>
        <taxon>Tropilaelaps</taxon>
    </lineage>
</organism>
<dbReference type="STRING" id="418985.A0A1V9XBI5"/>
<protein>
    <submittedName>
        <fullName evidence="2">Putative ATP-dependent RNA helicase DHX34-like</fullName>
    </submittedName>
</protein>
<dbReference type="InParanoid" id="A0A1V9XBI5"/>
<evidence type="ECO:0000313" key="3">
    <source>
        <dbReference type="Proteomes" id="UP000192247"/>
    </source>
</evidence>
<dbReference type="Pfam" id="PF07717">
    <property type="entry name" value="OB_NTP_bind"/>
    <property type="match status" value="1"/>
</dbReference>
<keyword evidence="2" id="KW-0067">ATP-binding</keyword>
<comment type="caution">
    <text evidence="2">The sequence shown here is derived from an EMBL/GenBank/DDBJ whole genome shotgun (WGS) entry which is preliminary data.</text>
</comment>
<dbReference type="InterPro" id="IPR011709">
    <property type="entry name" value="DEAD-box_helicase_OB_fold"/>
</dbReference>
<keyword evidence="3" id="KW-1185">Reference proteome</keyword>
<keyword evidence="2" id="KW-0347">Helicase</keyword>
<sequence length="519" mass="58105">MLLVSADGVHLIAAHQRDLEDDVGDPLTVMRTYHEWLRIKLDSSESSGVWCRRRGLDEQRLYELTKLRSQFLRILKDARLYDVPEVELSSSERTRRHGEVRQLRELRKDALLQESQARKRKLLPTSYGNESDADDGEMDIKNIDLRLAHDGKTLRRLLQKSSELSRSERKVLLWLLAAGMYPQVAFSDSHNSYKKDVDQLFHTETKGFVTLHPNSVLALNPEVLQMDDIDVISVEGGLPVSSRHQMLAFVSLLETTKPNLVGCVRLPTLHFMLMLAVELRVVGSSEECSSSAILLRVIQARLLFQIIFKKMLDERAQETDTNENGLSPATQRLSRRLLKHIGAIFSYFDDIYYTQRRLLPADLKVIFTGEPLRVCGFLHLGSLESPPSKNRAGDDDDAAPGSSTNSSHDIFKCPECDEVHVSFASCAAHLETCVSRKYGICLQDASQGPAPSEIDRNDDAAEDGRLHFGSGFTSTKYQPATGALSERAPKGSSQPFLLYGYQGYAATTHDNTASRPSAS</sequence>
<dbReference type="Proteomes" id="UP000192247">
    <property type="component" value="Unassembled WGS sequence"/>
</dbReference>
<reference evidence="2 3" key="1">
    <citation type="journal article" date="2017" name="Gigascience">
        <title>Draft genome of the honey bee ectoparasitic mite, Tropilaelaps mercedesae, is shaped by the parasitic life history.</title>
        <authorList>
            <person name="Dong X."/>
            <person name="Armstrong S.D."/>
            <person name="Xia D."/>
            <person name="Makepeace B.L."/>
            <person name="Darby A.C."/>
            <person name="Kadowaki T."/>
        </authorList>
    </citation>
    <scope>NUCLEOTIDE SEQUENCE [LARGE SCALE GENOMIC DNA]</scope>
    <source>
        <strain evidence="2">Wuxi-XJTLU</strain>
    </source>
</reference>
<keyword evidence="2" id="KW-0547">Nucleotide-binding</keyword>
<accession>A0A1V9XBI5</accession>
<gene>
    <name evidence="2" type="ORF">BIW11_04108</name>
</gene>
<evidence type="ECO:0000313" key="2">
    <source>
        <dbReference type="EMBL" id="OQR70728.1"/>
    </source>
</evidence>
<evidence type="ECO:0000259" key="1">
    <source>
        <dbReference type="Pfam" id="PF07717"/>
    </source>
</evidence>
<dbReference type="GO" id="GO:0004386">
    <property type="term" value="F:helicase activity"/>
    <property type="evidence" value="ECO:0007669"/>
    <property type="project" value="UniProtKB-KW"/>
</dbReference>
<dbReference type="OrthoDB" id="3363059at2759"/>
<name>A0A1V9XBI5_9ACAR</name>